<protein>
    <submittedName>
        <fullName evidence="2">Uncharacterized protein</fullName>
    </submittedName>
</protein>
<feature type="transmembrane region" description="Helical" evidence="1">
    <location>
        <begin position="47"/>
        <end position="63"/>
    </location>
</feature>
<sequence length="74" mass="7914">MSPKLRNFITTAPLLLMGISAFAGKEAPPPPGRTPLPGLIAPIDDHLPLLLIGGLLLGAYYMYKIKMKKASSPQ</sequence>
<dbReference type="Proteomes" id="UP001595878">
    <property type="component" value="Unassembled WGS sequence"/>
</dbReference>
<proteinExistence type="predicted"/>
<evidence type="ECO:0000313" key="2">
    <source>
        <dbReference type="EMBL" id="MFC4691121.1"/>
    </source>
</evidence>
<evidence type="ECO:0000256" key="1">
    <source>
        <dbReference type="SAM" id="Phobius"/>
    </source>
</evidence>
<accession>A0ABV9LAC9</accession>
<reference evidence="3" key="1">
    <citation type="journal article" date="2019" name="Int. J. Syst. Evol. Microbiol.">
        <title>The Global Catalogue of Microorganisms (GCM) 10K type strain sequencing project: providing services to taxonomists for standard genome sequencing and annotation.</title>
        <authorList>
            <consortium name="The Broad Institute Genomics Platform"/>
            <consortium name="The Broad Institute Genome Sequencing Center for Infectious Disease"/>
            <person name="Wu L."/>
            <person name="Ma J."/>
        </authorList>
    </citation>
    <scope>NUCLEOTIDE SEQUENCE [LARGE SCALE GENOMIC DNA]</scope>
    <source>
        <strain evidence="3">CGMCC 4.7427</strain>
    </source>
</reference>
<name>A0ABV9LAC9_9FLAO</name>
<gene>
    <name evidence="2" type="ORF">ACFO5T_11825</name>
</gene>
<keyword evidence="1" id="KW-0812">Transmembrane</keyword>
<dbReference type="RefSeq" id="WP_152594948.1">
    <property type="nucleotide sequence ID" value="NZ_JBHSHB010000023.1"/>
</dbReference>
<keyword evidence="1" id="KW-0472">Membrane</keyword>
<evidence type="ECO:0000313" key="3">
    <source>
        <dbReference type="Proteomes" id="UP001595878"/>
    </source>
</evidence>
<keyword evidence="1" id="KW-1133">Transmembrane helix</keyword>
<organism evidence="2 3">
    <name type="scientific">Dokdonia genika</name>
    <dbReference type="NCBI Taxonomy" id="308113"/>
    <lineage>
        <taxon>Bacteria</taxon>
        <taxon>Pseudomonadati</taxon>
        <taxon>Bacteroidota</taxon>
        <taxon>Flavobacteriia</taxon>
        <taxon>Flavobacteriales</taxon>
        <taxon>Flavobacteriaceae</taxon>
        <taxon>Dokdonia</taxon>
    </lineage>
</organism>
<keyword evidence="3" id="KW-1185">Reference proteome</keyword>
<comment type="caution">
    <text evidence="2">The sequence shown here is derived from an EMBL/GenBank/DDBJ whole genome shotgun (WGS) entry which is preliminary data.</text>
</comment>
<dbReference type="EMBL" id="JBHSHB010000023">
    <property type="protein sequence ID" value="MFC4691121.1"/>
    <property type="molecule type" value="Genomic_DNA"/>
</dbReference>